<keyword evidence="3" id="KW-1185">Reference proteome</keyword>
<organism evidence="2 3">
    <name type="scientific">Dyadobacter jiangsuensis</name>
    <dbReference type="NCBI Taxonomy" id="1591085"/>
    <lineage>
        <taxon>Bacteria</taxon>
        <taxon>Pseudomonadati</taxon>
        <taxon>Bacteroidota</taxon>
        <taxon>Cytophagia</taxon>
        <taxon>Cytophagales</taxon>
        <taxon>Spirosomataceae</taxon>
        <taxon>Dyadobacter</taxon>
    </lineage>
</organism>
<comment type="caution">
    <text evidence="2">The sequence shown here is derived from an EMBL/GenBank/DDBJ whole genome shotgun (WGS) entry which is preliminary data.</text>
</comment>
<name>A0A2P8FCS0_9BACT</name>
<sequence length="349" mass="38466">MKNVFRFLTACTLLFCSCHTDQVSPETRPAYNFDTVDQFLEAHLADYNDQVIVLVSQNGKLIYKKGFGLDEHTSKPIASATKWLSAAVILSLVDEGKLSLSDSIGKFLPIFTAHQKGHVTIRQLFAHTAGFGGDSPQKYEYKRLMSLAEAVDSIALYTPLVSIAGTQFDYGSAGMQIGGRVAEIVSGKKWQDLFEQRVAQPCGMTAEYRSVRNPIIAGGVHTTAADYLKFLEMLVNHGTSNGHRVLSENAIEAMFSDQTENAKITGTPYPTNPFSPTPQRPVRYGVGNWLDVVDVDGRVLESSSPGLFGTHPWQDSKHQIAGIIFTQTTPRQSTSTSLEIRKMIRDIVE</sequence>
<evidence type="ECO:0000259" key="1">
    <source>
        <dbReference type="Pfam" id="PF00144"/>
    </source>
</evidence>
<reference evidence="2 3" key="1">
    <citation type="submission" date="2018-03" db="EMBL/GenBank/DDBJ databases">
        <title>Genomic Encyclopedia of Archaeal and Bacterial Type Strains, Phase II (KMG-II): from individual species to whole genera.</title>
        <authorList>
            <person name="Goeker M."/>
        </authorList>
    </citation>
    <scope>NUCLEOTIDE SEQUENCE [LARGE SCALE GENOMIC DNA]</scope>
    <source>
        <strain evidence="2 3">DSM 29057</strain>
    </source>
</reference>
<dbReference type="InterPro" id="IPR050789">
    <property type="entry name" value="Diverse_Enzym_Activities"/>
</dbReference>
<dbReference type="Proteomes" id="UP000241964">
    <property type="component" value="Unassembled WGS sequence"/>
</dbReference>
<evidence type="ECO:0000313" key="2">
    <source>
        <dbReference type="EMBL" id="PSL19531.1"/>
    </source>
</evidence>
<dbReference type="PANTHER" id="PTHR43283">
    <property type="entry name" value="BETA-LACTAMASE-RELATED"/>
    <property type="match status" value="1"/>
</dbReference>
<dbReference type="OrthoDB" id="2247630at2"/>
<dbReference type="PROSITE" id="PS51257">
    <property type="entry name" value="PROKAR_LIPOPROTEIN"/>
    <property type="match status" value="1"/>
</dbReference>
<dbReference type="InterPro" id="IPR001466">
    <property type="entry name" value="Beta-lactam-related"/>
</dbReference>
<dbReference type="InterPro" id="IPR012338">
    <property type="entry name" value="Beta-lactam/transpept-like"/>
</dbReference>
<dbReference type="RefSeq" id="WP_106599542.1">
    <property type="nucleotide sequence ID" value="NZ_PYAS01000026.1"/>
</dbReference>
<evidence type="ECO:0000313" key="3">
    <source>
        <dbReference type="Proteomes" id="UP000241964"/>
    </source>
</evidence>
<dbReference type="AlphaFoldDB" id="A0A2P8FCS0"/>
<dbReference type="SUPFAM" id="SSF56601">
    <property type="entry name" value="beta-lactamase/transpeptidase-like"/>
    <property type="match status" value="1"/>
</dbReference>
<dbReference type="PANTHER" id="PTHR43283:SF3">
    <property type="entry name" value="BETA-LACTAMASE FAMILY PROTEIN (AFU_ORTHOLOGUE AFUA_5G07500)"/>
    <property type="match status" value="1"/>
</dbReference>
<protein>
    <submittedName>
        <fullName evidence="2">CubicO group peptidase (Beta-lactamase class C family)</fullName>
    </submittedName>
</protein>
<gene>
    <name evidence="2" type="ORF">CLV60_12649</name>
</gene>
<proteinExistence type="predicted"/>
<dbReference type="Pfam" id="PF00144">
    <property type="entry name" value="Beta-lactamase"/>
    <property type="match status" value="1"/>
</dbReference>
<feature type="domain" description="Beta-lactamase-related" evidence="1">
    <location>
        <begin position="51"/>
        <end position="331"/>
    </location>
</feature>
<accession>A0A2P8FCS0</accession>
<dbReference type="EMBL" id="PYAS01000026">
    <property type="protein sequence ID" value="PSL19531.1"/>
    <property type="molecule type" value="Genomic_DNA"/>
</dbReference>
<dbReference type="Gene3D" id="3.40.710.10">
    <property type="entry name" value="DD-peptidase/beta-lactamase superfamily"/>
    <property type="match status" value="1"/>
</dbReference>